<keyword evidence="16" id="KW-1185">Reference proteome</keyword>
<organism evidence="15 16">
    <name type="scientific">Prymnesium parvum</name>
    <name type="common">Toxic golden alga</name>
    <dbReference type="NCBI Taxonomy" id="97485"/>
    <lineage>
        <taxon>Eukaryota</taxon>
        <taxon>Haptista</taxon>
        <taxon>Haptophyta</taxon>
        <taxon>Prymnesiophyceae</taxon>
        <taxon>Prymnesiales</taxon>
        <taxon>Prymnesiaceae</taxon>
        <taxon>Prymnesium</taxon>
    </lineage>
</organism>
<feature type="domain" description="Phosphoribosyltransferase" evidence="14">
    <location>
        <begin position="69"/>
        <end position="225"/>
    </location>
</feature>
<evidence type="ECO:0000259" key="14">
    <source>
        <dbReference type="Pfam" id="PF00156"/>
    </source>
</evidence>
<evidence type="ECO:0000256" key="3">
    <source>
        <dbReference type="ARBA" id="ARBA00004669"/>
    </source>
</evidence>
<evidence type="ECO:0000256" key="8">
    <source>
        <dbReference type="ARBA" id="ARBA00022679"/>
    </source>
</evidence>
<gene>
    <name evidence="15" type="ORF">AB1Y20_008214</name>
</gene>
<keyword evidence="10 13" id="KW-0660">Purine salvage</keyword>
<keyword evidence="7 13" id="KW-0328">Glycosyltransferase</keyword>
<dbReference type="GO" id="GO:0005829">
    <property type="term" value="C:cytosol"/>
    <property type="evidence" value="ECO:0007669"/>
    <property type="project" value="TreeGrafter"/>
</dbReference>
<comment type="cofactor">
    <cofactor evidence="1 13">
        <name>Mg(2+)</name>
        <dbReference type="ChEBI" id="CHEBI:18420"/>
    </cofactor>
</comment>
<evidence type="ECO:0000256" key="9">
    <source>
        <dbReference type="ARBA" id="ARBA00022723"/>
    </source>
</evidence>
<comment type="similarity">
    <text evidence="4 13">Belongs to the purine/pyrimidine phosphoribosyltransferase family.</text>
</comment>
<dbReference type="PANTHER" id="PTHR43340">
    <property type="entry name" value="HYPOXANTHINE-GUANINE PHOSPHORIBOSYLTRANSFERASE"/>
    <property type="match status" value="1"/>
</dbReference>
<dbReference type="GO" id="GO:0006166">
    <property type="term" value="P:purine ribonucleoside salvage"/>
    <property type="evidence" value="ECO:0007669"/>
    <property type="project" value="UniProtKB-KW"/>
</dbReference>
<evidence type="ECO:0000256" key="13">
    <source>
        <dbReference type="RuleBase" id="RU364099"/>
    </source>
</evidence>
<dbReference type="Pfam" id="PF00156">
    <property type="entry name" value="Pribosyltran"/>
    <property type="match status" value="1"/>
</dbReference>
<evidence type="ECO:0000256" key="4">
    <source>
        <dbReference type="ARBA" id="ARBA00008391"/>
    </source>
</evidence>
<evidence type="ECO:0000256" key="10">
    <source>
        <dbReference type="ARBA" id="ARBA00022726"/>
    </source>
</evidence>
<dbReference type="InterPro" id="IPR005904">
    <property type="entry name" value="Hxn_phspho_trans"/>
</dbReference>
<keyword evidence="11 13" id="KW-0547">Nucleotide-binding</keyword>
<dbReference type="EC" id="2.4.2.8" evidence="5 13"/>
<comment type="subcellular location">
    <subcellularLocation>
        <location evidence="2 13">Cytoplasm</location>
    </subcellularLocation>
</comment>
<dbReference type="GO" id="GO:0006178">
    <property type="term" value="P:guanine salvage"/>
    <property type="evidence" value="ECO:0007669"/>
    <property type="project" value="TreeGrafter"/>
</dbReference>
<sequence>MYMAAGQSGGAARLGAPRYQQCISRAMAGSSPMEVPDEQSFSLDYFCVPDHYKDDLSHLMLPHGMIIDRIERIAVDLCRDYNLNYGSGERLHMLCVLKGGHQFFSDLSEALKHLTLRGCSAPPLTFDFIRVKSYAGTETTGDVQIESLGIDLREMKGRHLLLCEDIIDTGSTMLSLIPYLESFGPKSVKVATLLTKRTPKSKGFVADYVGFSIPDQFVVGYCLDYNEVFRDMAHICVMAEAGIKRHAVAGGDENKL</sequence>
<evidence type="ECO:0000256" key="1">
    <source>
        <dbReference type="ARBA" id="ARBA00001946"/>
    </source>
</evidence>
<dbReference type="AlphaFoldDB" id="A0AB34IWJ2"/>
<dbReference type="InterPro" id="IPR000836">
    <property type="entry name" value="PRTase_dom"/>
</dbReference>
<evidence type="ECO:0000256" key="6">
    <source>
        <dbReference type="ARBA" id="ARBA00022490"/>
    </source>
</evidence>
<evidence type="ECO:0000256" key="12">
    <source>
        <dbReference type="ARBA" id="ARBA00022842"/>
    </source>
</evidence>
<comment type="caution">
    <text evidence="15">The sequence shown here is derived from an EMBL/GenBank/DDBJ whole genome shotgun (WGS) entry which is preliminary data.</text>
</comment>
<dbReference type="GO" id="GO:0004422">
    <property type="term" value="F:hypoxanthine phosphoribosyltransferase activity"/>
    <property type="evidence" value="ECO:0007669"/>
    <property type="project" value="InterPro"/>
</dbReference>
<evidence type="ECO:0000256" key="2">
    <source>
        <dbReference type="ARBA" id="ARBA00004496"/>
    </source>
</evidence>
<dbReference type="NCBIfam" id="TIGR01203">
    <property type="entry name" value="HGPRTase"/>
    <property type="match status" value="1"/>
</dbReference>
<dbReference type="InterPro" id="IPR029057">
    <property type="entry name" value="PRTase-like"/>
</dbReference>
<evidence type="ECO:0000313" key="15">
    <source>
        <dbReference type="EMBL" id="KAL1507368.1"/>
    </source>
</evidence>
<accession>A0AB34IWJ2</accession>
<evidence type="ECO:0000256" key="11">
    <source>
        <dbReference type="ARBA" id="ARBA00022741"/>
    </source>
</evidence>
<dbReference type="GO" id="GO:0032263">
    <property type="term" value="P:GMP salvage"/>
    <property type="evidence" value="ECO:0007669"/>
    <property type="project" value="TreeGrafter"/>
</dbReference>
<dbReference type="GO" id="GO:0032264">
    <property type="term" value="P:IMP salvage"/>
    <property type="evidence" value="ECO:0007669"/>
    <property type="project" value="TreeGrafter"/>
</dbReference>
<evidence type="ECO:0000256" key="7">
    <source>
        <dbReference type="ARBA" id="ARBA00022676"/>
    </source>
</evidence>
<dbReference type="GO" id="GO:0046100">
    <property type="term" value="P:hypoxanthine metabolic process"/>
    <property type="evidence" value="ECO:0007669"/>
    <property type="project" value="TreeGrafter"/>
</dbReference>
<keyword evidence="6 13" id="KW-0963">Cytoplasm</keyword>
<dbReference type="Proteomes" id="UP001515480">
    <property type="component" value="Unassembled WGS sequence"/>
</dbReference>
<dbReference type="GO" id="GO:0000287">
    <property type="term" value="F:magnesium ion binding"/>
    <property type="evidence" value="ECO:0007669"/>
    <property type="project" value="TreeGrafter"/>
</dbReference>
<keyword evidence="12 13" id="KW-0460">Magnesium</keyword>
<proteinExistence type="inferred from homology"/>
<dbReference type="EMBL" id="JBGBPQ010000018">
    <property type="protein sequence ID" value="KAL1507368.1"/>
    <property type="molecule type" value="Genomic_DNA"/>
</dbReference>
<comment type="pathway">
    <text evidence="3 13">Purine metabolism; IMP biosynthesis via salvage pathway; IMP from hypoxanthine: step 1/1.</text>
</comment>
<dbReference type="PANTHER" id="PTHR43340:SF1">
    <property type="entry name" value="HYPOXANTHINE PHOSPHORIBOSYLTRANSFERASE"/>
    <property type="match status" value="1"/>
</dbReference>
<name>A0AB34IWJ2_PRYPA</name>
<keyword evidence="9 13" id="KW-0479">Metal-binding</keyword>
<dbReference type="FunFam" id="3.40.50.2020:FF:000053">
    <property type="entry name" value="Hypoxanthine phosphoribosyltransferase"/>
    <property type="match status" value="1"/>
</dbReference>
<comment type="catalytic activity">
    <reaction evidence="13">
        <text>IMP + diphosphate = hypoxanthine + 5-phospho-alpha-D-ribose 1-diphosphate</text>
        <dbReference type="Rhea" id="RHEA:17973"/>
        <dbReference type="ChEBI" id="CHEBI:17368"/>
        <dbReference type="ChEBI" id="CHEBI:33019"/>
        <dbReference type="ChEBI" id="CHEBI:58017"/>
        <dbReference type="ChEBI" id="CHEBI:58053"/>
        <dbReference type="EC" id="2.4.2.8"/>
    </reaction>
</comment>
<protein>
    <recommendedName>
        <fullName evidence="5 13">Hypoxanthine phosphoribosyltransferase</fullName>
        <ecNumber evidence="5 13">2.4.2.8</ecNumber>
    </recommendedName>
</protein>
<dbReference type="SUPFAM" id="SSF53271">
    <property type="entry name" value="PRTase-like"/>
    <property type="match status" value="1"/>
</dbReference>
<dbReference type="CDD" id="cd06223">
    <property type="entry name" value="PRTases_typeI"/>
    <property type="match status" value="1"/>
</dbReference>
<reference evidence="15 16" key="1">
    <citation type="journal article" date="2024" name="Science">
        <title>Giant polyketide synthase enzymes in the biosynthesis of giant marine polyether toxins.</title>
        <authorList>
            <person name="Fallon T.R."/>
            <person name="Shende V.V."/>
            <person name="Wierzbicki I.H."/>
            <person name="Pendleton A.L."/>
            <person name="Watervoot N.F."/>
            <person name="Auber R.P."/>
            <person name="Gonzalez D.J."/>
            <person name="Wisecaver J.H."/>
            <person name="Moore B.S."/>
        </authorList>
    </citation>
    <scope>NUCLEOTIDE SEQUENCE [LARGE SCALE GENOMIC DNA]</scope>
    <source>
        <strain evidence="15 16">12B1</strain>
    </source>
</reference>
<dbReference type="GO" id="GO:0000166">
    <property type="term" value="F:nucleotide binding"/>
    <property type="evidence" value="ECO:0007669"/>
    <property type="project" value="UniProtKB-KW"/>
</dbReference>
<dbReference type="Gene3D" id="3.40.50.2020">
    <property type="match status" value="1"/>
</dbReference>
<keyword evidence="8 13" id="KW-0808">Transferase</keyword>
<dbReference type="InterPro" id="IPR050408">
    <property type="entry name" value="HGPRT"/>
</dbReference>
<evidence type="ECO:0000256" key="5">
    <source>
        <dbReference type="ARBA" id="ARBA00011895"/>
    </source>
</evidence>
<evidence type="ECO:0000313" key="16">
    <source>
        <dbReference type="Proteomes" id="UP001515480"/>
    </source>
</evidence>